<feature type="compositionally biased region" description="Basic and acidic residues" evidence="1">
    <location>
        <begin position="672"/>
        <end position="691"/>
    </location>
</feature>
<feature type="region of interest" description="Disordered" evidence="1">
    <location>
        <begin position="519"/>
        <end position="711"/>
    </location>
</feature>
<dbReference type="EMBL" id="JABANP010000489">
    <property type="protein sequence ID" value="KAF4681739.1"/>
    <property type="molecule type" value="Genomic_DNA"/>
</dbReference>
<feature type="compositionally biased region" description="Basic residues" evidence="1">
    <location>
        <begin position="567"/>
        <end position="578"/>
    </location>
</feature>
<organism evidence="2 3">
    <name type="scientific">Perkinsus olseni</name>
    <name type="common">Perkinsus atlanticus</name>
    <dbReference type="NCBI Taxonomy" id="32597"/>
    <lineage>
        <taxon>Eukaryota</taxon>
        <taxon>Sar</taxon>
        <taxon>Alveolata</taxon>
        <taxon>Perkinsozoa</taxon>
        <taxon>Perkinsea</taxon>
        <taxon>Perkinsida</taxon>
        <taxon>Perkinsidae</taxon>
        <taxon>Perkinsus</taxon>
    </lineage>
</organism>
<dbReference type="Proteomes" id="UP000541610">
    <property type="component" value="Unassembled WGS sequence"/>
</dbReference>
<feature type="compositionally biased region" description="Polar residues" evidence="1">
    <location>
        <begin position="629"/>
        <end position="644"/>
    </location>
</feature>
<feature type="region of interest" description="Disordered" evidence="1">
    <location>
        <begin position="213"/>
        <end position="466"/>
    </location>
</feature>
<protein>
    <submittedName>
        <fullName evidence="2">Uncharacterized protein</fullName>
    </submittedName>
</protein>
<gene>
    <name evidence="2" type="ORF">FOZ60_011596</name>
</gene>
<reference evidence="2 3" key="1">
    <citation type="submission" date="2020-04" db="EMBL/GenBank/DDBJ databases">
        <title>Perkinsus olseni comparative genomics.</title>
        <authorList>
            <person name="Bogema D.R."/>
        </authorList>
    </citation>
    <scope>NUCLEOTIDE SEQUENCE [LARGE SCALE GENOMIC DNA]</scope>
    <source>
        <strain evidence="2">00978-12</strain>
    </source>
</reference>
<evidence type="ECO:0000313" key="2">
    <source>
        <dbReference type="EMBL" id="KAF4681739.1"/>
    </source>
</evidence>
<feature type="compositionally biased region" description="Polar residues" evidence="1">
    <location>
        <begin position="528"/>
        <end position="540"/>
    </location>
</feature>
<feature type="compositionally biased region" description="Acidic residues" evidence="1">
    <location>
        <begin position="218"/>
        <end position="258"/>
    </location>
</feature>
<dbReference type="OrthoDB" id="10438463at2759"/>
<comment type="caution">
    <text evidence="2">The sequence shown here is derived from an EMBL/GenBank/DDBJ whole genome shotgun (WGS) entry which is preliminary data.</text>
</comment>
<feature type="compositionally biased region" description="Polar residues" evidence="1">
    <location>
        <begin position="420"/>
        <end position="440"/>
    </location>
</feature>
<evidence type="ECO:0000313" key="3">
    <source>
        <dbReference type="Proteomes" id="UP000541610"/>
    </source>
</evidence>
<proteinExistence type="predicted"/>
<feature type="compositionally biased region" description="Basic and acidic residues" evidence="1">
    <location>
        <begin position="585"/>
        <end position="596"/>
    </location>
</feature>
<sequence length="746" mass="80600">RKRGGSDEDLPSPKRSGAPIREEAMEGVLEDSGSRCFTSSEDEHVIIETDRQDIHSKGVTFSIACAAAEEVRGLARCSPELIDRAVAMVGKCNGIEPPGSWTTETREKFLFCVCALDSTAERYTFSSLLSCLSALPPMFYRLVIVPLIALTLLFRVDGGTAPQDVATVSEPGQNLPPSEVDEPISILRKKGGDVKKKKGGISFNETVRVRPIERLVSSDDDDDDDDNYYGEDEYVPLQDEESDTSEGESSDTNEEEEKDKEKESVKPKEPETVSGRIPGPPIMAPYVPSLDRALDTSTNGVHPPPPPPSLPPSKKPEAVKITESSFSRSNSLPRNRARFEANKSNNKGSEPRQVGTAPSKSEAPTPESKKKSGAPPVKTLPPWNGSTRVGSTIAHFDSLPRSRSKIAATKVSKGNKPGQPVSTKTSETAESPFSRANSLPRNRIKMASAKSHTSGDESKKGIATKKGVVKPELQQVKHNLGELKKTLEVLGAATLKTAGRRRAASSLSLSSTFVHAAGVHVEEDQTKPGEQTKATSTTGGAPSRSPFTRGVNPQLGTEWTDEDGRKQRSFRSYLHKPRVPPQQPKEPKEIPVDRSSLRLKSLSKFHAEVDKENQASGLQAGKLPLTKPRSFSVSALDTKTQQSSTEKKPQETKVTPSSTEKKVPQTKAAHGSPEKEGSKTDVSKSTTKKETPQQAGEVGRGPSLKKRIAGLTAGWEEEEELLAMGQEVYSHAAAGEQSVNQNADPS</sequence>
<feature type="region of interest" description="Disordered" evidence="1">
    <location>
        <begin position="1"/>
        <end position="35"/>
    </location>
</feature>
<name>A0A7J6ND49_PEROL</name>
<accession>A0A7J6ND49</accession>
<dbReference type="AlphaFoldDB" id="A0A7J6ND49"/>
<feature type="non-terminal residue" evidence="2">
    <location>
        <position position="1"/>
    </location>
</feature>
<feature type="compositionally biased region" description="Basic and acidic residues" evidence="1">
    <location>
        <begin position="259"/>
        <end position="271"/>
    </location>
</feature>
<feature type="compositionally biased region" description="Pro residues" evidence="1">
    <location>
        <begin position="302"/>
        <end position="313"/>
    </location>
</feature>
<evidence type="ECO:0000256" key="1">
    <source>
        <dbReference type="SAM" id="MobiDB-lite"/>
    </source>
</evidence>
<feature type="compositionally biased region" description="Polar residues" evidence="1">
    <location>
        <begin position="322"/>
        <end position="333"/>
    </location>
</feature>